<dbReference type="Proteomes" id="UP000694410">
    <property type="component" value="Unplaced"/>
</dbReference>
<dbReference type="Ensembl" id="ENSCCET00000026366.1">
    <property type="protein sequence ID" value="ENSCCEP00000017084.1"/>
    <property type="gene ID" value="ENSCCEG00000015879.1"/>
</dbReference>
<accession>A0A8C0V1N5</accession>
<evidence type="ECO:0000313" key="2">
    <source>
        <dbReference type="Proteomes" id="UP000694410"/>
    </source>
</evidence>
<keyword evidence="2" id="KW-1185">Reference proteome</keyword>
<protein>
    <submittedName>
        <fullName evidence="1">Uncharacterized protein</fullName>
    </submittedName>
</protein>
<reference evidence="1" key="1">
    <citation type="submission" date="2025-08" db="UniProtKB">
        <authorList>
            <consortium name="Ensembl"/>
        </authorList>
    </citation>
    <scope>IDENTIFICATION</scope>
</reference>
<reference evidence="1" key="2">
    <citation type="submission" date="2025-09" db="UniProtKB">
        <authorList>
            <consortium name="Ensembl"/>
        </authorList>
    </citation>
    <scope>IDENTIFICATION</scope>
</reference>
<dbReference type="AlphaFoldDB" id="A0A8C0V1N5"/>
<evidence type="ECO:0000313" key="1">
    <source>
        <dbReference type="Ensembl" id="ENSCCEP00000017084.1"/>
    </source>
</evidence>
<name>A0A8C0V1N5_CYACU</name>
<sequence length="323" mass="35618">MHQGASLGSPCRHTSEQVSCRELSTHIPTALHGCLQLLVSTALSEAGRCWRSRSVSQGQHCWRCLTSTTEPAVLWLLPAPHLQITLHCTEPGRDTHQGPLVPPATSCPCPTRPKQGAGYAKNMATCWTHSLENQSCSGRCWCPGTNCYLFPSKTPPARQQEVYQRGQLGGSRTQGCFSPCSSLEVQFWKISAQPHREHWWGWEVEAVTSSQKAEIPVPGTQLPAGWGKLGISWKAGVVQASLEQLEAAECRRSRENNRMTLPLFHLDWFESSWLAWAVGLGREQSWWGVGLSPHAGQGSEGGRLQQSNFAWPNHQRAAAPNSL</sequence>
<organism evidence="1 2">
    <name type="scientific">Cyanistes caeruleus</name>
    <name type="common">Eurasian blue tit</name>
    <name type="synonym">Parus caeruleus</name>
    <dbReference type="NCBI Taxonomy" id="156563"/>
    <lineage>
        <taxon>Eukaryota</taxon>
        <taxon>Metazoa</taxon>
        <taxon>Chordata</taxon>
        <taxon>Craniata</taxon>
        <taxon>Vertebrata</taxon>
        <taxon>Euteleostomi</taxon>
        <taxon>Archelosauria</taxon>
        <taxon>Archosauria</taxon>
        <taxon>Dinosauria</taxon>
        <taxon>Saurischia</taxon>
        <taxon>Theropoda</taxon>
        <taxon>Coelurosauria</taxon>
        <taxon>Aves</taxon>
        <taxon>Neognathae</taxon>
        <taxon>Neoaves</taxon>
        <taxon>Telluraves</taxon>
        <taxon>Australaves</taxon>
        <taxon>Passeriformes</taxon>
        <taxon>Paridae</taxon>
        <taxon>Cyanistes</taxon>
    </lineage>
</organism>
<proteinExistence type="predicted"/>